<dbReference type="Gene3D" id="2.60.40.2020">
    <property type="match status" value="1"/>
</dbReference>
<evidence type="ECO:0000256" key="1">
    <source>
        <dbReference type="ARBA" id="ARBA00022690"/>
    </source>
</evidence>
<proteinExistence type="predicted"/>
<dbReference type="InterPro" id="IPR018990">
    <property type="entry name" value="Prot_inh_I42_chagasin"/>
</dbReference>
<evidence type="ECO:0000256" key="4">
    <source>
        <dbReference type="SAM" id="Phobius"/>
    </source>
</evidence>
<keyword evidence="2" id="KW-0789">Thiol protease inhibitor</keyword>
<reference evidence="6 7" key="1">
    <citation type="journal article" date="2019" name="Microbiol. Resour. Announc.">
        <title>Draft Genome Sequence of the Most Traditional epsilon-Poly-l-Lysine Producer, Streptomyces albulus NBRC14147.</title>
        <authorList>
            <person name="Yamanaka K."/>
            <person name="Hamano Y."/>
        </authorList>
    </citation>
    <scope>NUCLEOTIDE SEQUENCE [LARGE SCALE GENOMIC DNA]</scope>
    <source>
        <strain evidence="6 7">NBRC 14147</strain>
    </source>
</reference>
<name>A0A059W3W0_STRNR</name>
<keyword evidence="1" id="KW-0646">Protease inhibitor</keyword>
<dbReference type="eggNOG" id="ENOG5030I21">
    <property type="taxonomic scope" value="Bacteria"/>
</dbReference>
<accession>A0A059W3W0</accession>
<keyword evidence="4" id="KW-0472">Membrane</keyword>
<dbReference type="AlphaFoldDB" id="A0A059W3W0"/>
<dbReference type="RefSeq" id="WP_232817089.1">
    <property type="nucleotide sequence ID" value="NZ_BHXC01000006.1"/>
</dbReference>
<protein>
    <recommendedName>
        <fullName evidence="5">Proteinase inhibitor I42 chagasin domain-containing protein</fullName>
    </recommendedName>
</protein>
<dbReference type="EMBL" id="BHXC01000006">
    <property type="protein sequence ID" value="GCB91577.1"/>
    <property type="molecule type" value="Genomic_DNA"/>
</dbReference>
<organism evidence="6 7">
    <name type="scientific">Streptomyces noursei</name>
    <name type="common">Streptomyces albulus</name>
    <dbReference type="NCBI Taxonomy" id="1971"/>
    <lineage>
        <taxon>Bacteria</taxon>
        <taxon>Bacillati</taxon>
        <taxon>Actinomycetota</taxon>
        <taxon>Actinomycetes</taxon>
        <taxon>Kitasatosporales</taxon>
        <taxon>Streptomycetaceae</taxon>
        <taxon>Streptomyces</taxon>
    </lineage>
</organism>
<evidence type="ECO:0000256" key="2">
    <source>
        <dbReference type="ARBA" id="ARBA00022704"/>
    </source>
</evidence>
<dbReference type="GO" id="GO:0004869">
    <property type="term" value="F:cysteine-type endopeptidase inhibitor activity"/>
    <property type="evidence" value="ECO:0007669"/>
    <property type="project" value="UniProtKB-KW"/>
</dbReference>
<evidence type="ECO:0000313" key="7">
    <source>
        <dbReference type="Proteomes" id="UP000288351"/>
    </source>
</evidence>
<dbReference type="Proteomes" id="UP000288351">
    <property type="component" value="Unassembled WGS sequence"/>
</dbReference>
<feature type="compositionally biased region" description="Low complexity" evidence="3">
    <location>
        <begin position="81"/>
        <end position="103"/>
    </location>
</feature>
<feature type="region of interest" description="Disordered" evidence="3">
    <location>
        <begin position="81"/>
        <end position="104"/>
    </location>
</feature>
<feature type="transmembrane region" description="Helical" evidence="4">
    <location>
        <begin position="12"/>
        <end position="30"/>
    </location>
</feature>
<evidence type="ECO:0000256" key="3">
    <source>
        <dbReference type="SAM" id="MobiDB-lite"/>
    </source>
</evidence>
<evidence type="ECO:0000313" key="6">
    <source>
        <dbReference type="EMBL" id="GCB91577.1"/>
    </source>
</evidence>
<comment type="caution">
    <text evidence="6">The sequence shown here is derived from an EMBL/GenBank/DDBJ whole genome shotgun (WGS) entry which is preliminary data.</text>
</comment>
<dbReference type="STRING" id="68570.DC74_3498"/>
<dbReference type="InterPro" id="IPR036331">
    <property type="entry name" value="Chagasin-like_sf"/>
</dbReference>
<keyword evidence="4" id="KW-1133">Transmembrane helix</keyword>
<sequence>MESGDITRSSRALVTVIAVAALLIAVYTVVSELSGPEVYGPGDTEIEVSAGDRFTIEVPDDPADGQRWIVAAPRPDPAVLRATGEEAAPASAAGGQPSPGRGSRALDFEAVHPGRTDLRLLRCRRCATGAADEPGARALNFRITVD</sequence>
<evidence type="ECO:0000259" key="5">
    <source>
        <dbReference type="Pfam" id="PF09394"/>
    </source>
</evidence>
<feature type="domain" description="Proteinase inhibitor I42 chagasin" evidence="5">
    <location>
        <begin position="48"/>
        <end position="131"/>
    </location>
</feature>
<keyword evidence="4" id="KW-0812">Transmembrane</keyword>
<dbReference type="Pfam" id="PF09394">
    <property type="entry name" value="Inhibitor_I42"/>
    <property type="match status" value="1"/>
</dbReference>
<gene>
    <name evidence="6" type="ORF">SALB_04312</name>
</gene>
<dbReference type="SUPFAM" id="SSF141066">
    <property type="entry name" value="ICP-like"/>
    <property type="match status" value="1"/>
</dbReference>